<sequence length="60" mass="6259">MRRPRSPSMARLTGPGTATSRSLSRTRRRAAAGDGDGDDDPALLPAGGEGLVETMRCEAC</sequence>
<dbReference type="EMBL" id="JBHEZX010000006">
    <property type="protein sequence ID" value="MFC1410795.1"/>
    <property type="molecule type" value="Genomic_DNA"/>
</dbReference>
<evidence type="ECO:0000313" key="2">
    <source>
        <dbReference type="Proteomes" id="UP001592582"/>
    </source>
</evidence>
<accession>A0ABV6VAR2</accession>
<keyword evidence="2" id="KW-1185">Reference proteome</keyword>
<evidence type="ECO:0000313" key="1">
    <source>
        <dbReference type="EMBL" id="MFC1410795.1"/>
    </source>
</evidence>
<comment type="caution">
    <text evidence="1">The sequence shown here is derived from an EMBL/GenBank/DDBJ whole genome shotgun (WGS) entry which is preliminary data.</text>
</comment>
<protein>
    <submittedName>
        <fullName evidence="1">Uncharacterized protein</fullName>
    </submittedName>
</protein>
<gene>
    <name evidence="1" type="ORF">ACEZDG_16135</name>
</gene>
<dbReference type="Proteomes" id="UP001592582">
    <property type="component" value="Unassembled WGS sequence"/>
</dbReference>
<organism evidence="1 2">
    <name type="scientific">Streptacidiphilus alkalitolerans</name>
    <dbReference type="NCBI Taxonomy" id="3342712"/>
    <lineage>
        <taxon>Bacteria</taxon>
        <taxon>Bacillati</taxon>
        <taxon>Actinomycetota</taxon>
        <taxon>Actinomycetes</taxon>
        <taxon>Kitasatosporales</taxon>
        <taxon>Streptomycetaceae</taxon>
        <taxon>Streptacidiphilus</taxon>
    </lineage>
</organism>
<proteinExistence type="predicted"/>
<name>A0ABV6VAR2_9ACTN</name>
<reference evidence="1 2" key="1">
    <citation type="submission" date="2024-09" db="EMBL/GenBank/DDBJ databases">
        <authorList>
            <person name="Lee S.D."/>
        </authorList>
    </citation>
    <scope>NUCLEOTIDE SEQUENCE [LARGE SCALE GENOMIC DNA]</scope>
    <source>
        <strain evidence="1 2">N1-1</strain>
    </source>
</reference>